<gene>
    <name evidence="4" type="ORF">CKAH01_18251</name>
</gene>
<feature type="chain" id="PRO_5042253082" evidence="2">
    <location>
        <begin position="18"/>
        <end position="304"/>
    </location>
</feature>
<dbReference type="GO" id="GO:0005539">
    <property type="term" value="F:glycosaminoglycan binding"/>
    <property type="evidence" value="ECO:0007669"/>
    <property type="project" value="TreeGrafter"/>
</dbReference>
<keyword evidence="2" id="KW-0732">Signal</keyword>
<dbReference type="PANTHER" id="PTHR43108">
    <property type="entry name" value="N-ACETYLGLUCOSAMINE-6-SULFATASE FAMILY MEMBER"/>
    <property type="match status" value="1"/>
</dbReference>
<feature type="signal peptide" evidence="2">
    <location>
        <begin position="1"/>
        <end position="17"/>
    </location>
</feature>
<dbReference type="PANTHER" id="PTHR43108:SF8">
    <property type="entry name" value="SD21168P"/>
    <property type="match status" value="1"/>
</dbReference>
<feature type="domain" description="Sulfatase N-terminal" evidence="3">
    <location>
        <begin position="57"/>
        <end position="292"/>
    </location>
</feature>
<evidence type="ECO:0000256" key="2">
    <source>
        <dbReference type="SAM" id="SignalP"/>
    </source>
</evidence>
<evidence type="ECO:0000259" key="3">
    <source>
        <dbReference type="Pfam" id="PF00884"/>
    </source>
</evidence>
<evidence type="ECO:0000256" key="1">
    <source>
        <dbReference type="ARBA" id="ARBA00008779"/>
    </source>
</evidence>
<protein>
    <submittedName>
        <fullName evidence="4">Arylsulfatase</fullName>
    </submittedName>
</protein>
<evidence type="ECO:0000313" key="4">
    <source>
        <dbReference type="EMBL" id="KAK2745584.1"/>
    </source>
</evidence>
<dbReference type="SUPFAM" id="SSF53649">
    <property type="entry name" value="Alkaline phosphatase-like"/>
    <property type="match status" value="1"/>
</dbReference>
<accession>A0AAD9Y8Z0</accession>
<dbReference type="InterPro" id="IPR017850">
    <property type="entry name" value="Alkaline_phosphatase_core_sf"/>
</dbReference>
<dbReference type="Proteomes" id="UP001281614">
    <property type="component" value="Unassembled WGS sequence"/>
</dbReference>
<dbReference type="AlphaFoldDB" id="A0AAD9Y8Z0"/>
<dbReference type="Pfam" id="PF00884">
    <property type="entry name" value="Sulfatase"/>
    <property type="match status" value="1"/>
</dbReference>
<keyword evidence="5" id="KW-1185">Reference proteome</keyword>
<evidence type="ECO:0000313" key="5">
    <source>
        <dbReference type="Proteomes" id="UP001281614"/>
    </source>
</evidence>
<sequence length="304" mass="33654">MILSSILTCLWLGVAAAGQNLTTRPNIIVVMTNDQDRLLGSTDSQPILKHFGKFLNGYNTLLFQHGTPGFDHAEVLVDPYTYTFDNVVLSLNGEQPIHYPSYHQTDVLRVKAIGKLEELLGNESEPFFMMIAPAAPHNQDSTGPTVPLQRHEDLFPNATAPRRPNFNPQNTVQQGKSAWVRDLDMMDSDLLAYSDFAFRRRVQALQGVDEIIEDVILTLEKSNAMENTYVIYTSDNGYHIGNFRLPPGKCLPYGEDTNLPFAVRGPGVPAGIVSKSPSTHVDLAATFIDIAGLPKEKWPAFLDG</sequence>
<proteinExistence type="inferred from homology"/>
<comment type="caution">
    <text evidence="4">The sequence shown here is derived from an EMBL/GenBank/DDBJ whole genome shotgun (WGS) entry which is preliminary data.</text>
</comment>
<organism evidence="4 5">
    <name type="scientific">Colletotrichum kahawae</name>
    <name type="common">Coffee berry disease fungus</name>
    <dbReference type="NCBI Taxonomy" id="34407"/>
    <lineage>
        <taxon>Eukaryota</taxon>
        <taxon>Fungi</taxon>
        <taxon>Dikarya</taxon>
        <taxon>Ascomycota</taxon>
        <taxon>Pezizomycotina</taxon>
        <taxon>Sordariomycetes</taxon>
        <taxon>Hypocreomycetidae</taxon>
        <taxon>Glomerellales</taxon>
        <taxon>Glomerellaceae</taxon>
        <taxon>Colletotrichum</taxon>
        <taxon>Colletotrichum gloeosporioides species complex</taxon>
    </lineage>
</organism>
<dbReference type="EMBL" id="VYYT01000301">
    <property type="protein sequence ID" value="KAK2745584.1"/>
    <property type="molecule type" value="Genomic_DNA"/>
</dbReference>
<dbReference type="GO" id="GO:0008449">
    <property type="term" value="F:N-acetylglucosamine-6-sulfatase activity"/>
    <property type="evidence" value="ECO:0007669"/>
    <property type="project" value="TreeGrafter"/>
</dbReference>
<reference evidence="4" key="1">
    <citation type="submission" date="2023-02" db="EMBL/GenBank/DDBJ databases">
        <title>Colletotrichum kahawae CIFC_Que2 genome sequencing and assembly.</title>
        <authorList>
            <person name="Baroncelli R."/>
        </authorList>
    </citation>
    <scope>NUCLEOTIDE SEQUENCE</scope>
    <source>
        <strain evidence="4">CIFC_Que2</strain>
    </source>
</reference>
<name>A0AAD9Y8Z0_COLKA</name>
<dbReference type="Gene3D" id="3.40.720.10">
    <property type="entry name" value="Alkaline Phosphatase, subunit A"/>
    <property type="match status" value="1"/>
</dbReference>
<comment type="similarity">
    <text evidence="1">Belongs to the sulfatase family.</text>
</comment>
<dbReference type="InterPro" id="IPR000917">
    <property type="entry name" value="Sulfatase_N"/>
</dbReference>